<evidence type="ECO:0000313" key="4">
    <source>
        <dbReference type="Proteomes" id="UP001333102"/>
    </source>
</evidence>
<dbReference type="Proteomes" id="UP001333102">
    <property type="component" value="Chromosome"/>
</dbReference>
<dbReference type="EMBL" id="CP141614">
    <property type="protein sequence ID" value="WRP14202.1"/>
    <property type="molecule type" value="Genomic_DNA"/>
</dbReference>
<sequence>MVNWVWAFLLLSGVVLAAARGEPGLVSEAVAAGAGRAVQLAVPLSAAIMLWTGLMQIADDAGLTRWLSRVLLRPARRLFPGVPADDPAMGAILMALSANVLGLGNAATPLGLRAMRELQRLNPDPARASPAMCTLLALSTSSLTMVPTGVIALRAAAGARQPADVLVPTLLATACSTAVALLADAYLRRRYGIRGR</sequence>
<feature type="transmembrane region" description="Helical" evidence="1">
    <location>
        <begin position="88"/>
        <end position="112"/>
    </location>
</feature>
<keyword evidence="1" id="KW-1133">Transmembrane helix</keyword>
<protein>
    <submittedName>
        <fullName evidence="3">Nucleoside recognition domain-containing protein</fullName>
    </submittedName>
</protein>
<keyword evidence="4" id="KW-1185">Reference proteome</keyword>
<accession>A0ABZ1BN30</accession>
<organism evidence="3 4">
    <name type="scientific">Geochorda subterranea</name>
    <dbReference type="NCBI Taxonomy" id="3109564"/>
    <lineage>
        <taxon>Bacteria</taxon>
        <taxon>Bacillati</taxon>
        <taxon>Bacillota</taxon>
        <taxon>Limnochordia</taxon>
        <taxon>Limnochordales</taxon>
        <taxon>Geochordaceae</taxon>
        <taxon>Geochorda</taxon>
    </lineage>
</organism>
<evidence type="ECO:0000256" key="1">
    <source>
        <dbReference type="SAM" id="Phobius"/>
    </source>
</evidence>
<dbReference type="InterPro" id="IPR011642">
    <property type="entry name" value="Gate_dom"/>
</dbReference>
<feature type="transmembrane region" description="Helical" evidence="1">
    <location>
        <begin position="165"/>
        <end position="187"/>
    </location>
</feature>
<dbReference type="RefSeq" id="WP_324668505.1">
    <property type="nucleotide sequence ID" value="NZ_CP141614.1"/>
</dbReference>
<dbReference type="Pfam" id="PF07670">
    <property type="entry name" value="Gate"/>
    <property type="match status" value="1"/>
</dbReference>
<keyword evidence="1" id="KW-0472">Membrane</keyword>
<proteinExistence type="predicted"/>
<name>A0ABZ1BN30_9FIRM</name>
<keyword evidence="1" id="KW-0812">Transmembrane</keyword>
<evidence type="ECO:0000259" key="2">
    <source>
        <dbReference type="Pfam" id="PF07670"/>
    </source>
</evidence>
<reference evidence="4" key="1">
    <citation type="submission" date="2023-12" db="EMBL/GenBank/DDBJ databases">
        <title>Novel isolates from deep terrestrial aquifers shed light on the physiology and ecology of the class Limnochordia.</title>
        <authorList>
            <person name="Karnachuk O.V."/>
            <person name="Lukina A.P."/>
            <person name="Avakyan M.R."/>
            <person name="Kadnikov V."/>
            <person name="Begmatov S."/>
            <person name="Beletsky A.V."/>
            <person name="Mardanov A.V."/>
            <person name="Ravin N.V."/>
        </authorList>
    </citation>
    <scope>NUCLEOTIDE SEQUENCE [LARGE SCALE GENOMIC DNA]</scope>
    <source>
        <strain evidence="4">LN</strain>
    </source>
</reference>
<gene>
    <name evidence="3" type="ORF">VLY81_12375</name>
</gene>
<evidence type="ECO:0000313" key="3">
    <source>
        <dbReference type="EMBL" id="WRP14202.1"/>
    </source>
</evidence>
<feature type="transmembrane region" description="Helical" evidence="1">
    <location>
        <begin position="133"/>
        <end position="153"/>
    </location>
</feature>
<feature type="domain" description="Nucleoside transporter/FeoB GTPase Gate" evidence="2">
    <location>
        <begin position="47"/>
        <end position="152"/>
    </location>
</feature>